<dbReference type="Gene3D" id="3.30.830.10">
    <property type="entry name" value="Metalloenzyme, LuxS/M16 peptidase-like"/>
    <property type="match status" value="2"/>
</dbReference>
<feature type="domain" description="Peptidase M16 N-terminal" evidence="3">
    <location>
        <begin position="23"/>
        <end position="159"/>
    </location>
</feature>
<dbReference type="GO" id="GO:0046872">
    <property type="term" value="F:metal ion binding"/>
    <property type="evidence" value="ECO:0007669"/>
    <property type="project" value="InterPro"/>
</dbReference>
<dbReference type="Pfam" id="PF00675">
    <property type="entry name" value="Peptidase_M16"/>
    <property type="match status" value="1"/>
</dbReference>
<evidence type="ECO:0000259" key="4">
    <source>
        <dbReference type="Pfam" id="PF05193"/>
    </source>
</evidence>
<dbReference type="PANTHER" id="PTHR11851">
    <property type="entry name" value="METALLOPROTEASE"/>
    <property type="match status" value="1"/>
</dbReference>
<protein>
    <recommendedName>
        <fullName evidence="7">Peptidase M16</fullName>
    </recommendedName>
</protein>
<gene>
    <name evidence="5" type="ORF">A3A21_02360</name>
</gene>
<dbReference type="AlphaFoldDB" id="A0A1F6BSG4"/>
<dbReference type="GO" id="GO:0006508">
    <property type="term" value="P:proteolysis"/>
    <property type="evidence" value="ECO:0007669"/>
    <property type="project" value="InterPro"/>
</dbReference>
<dbReference type="InterPro" id="IPR007863">
    <property type="entry name" value="Peptidase_M16_C"/>
</dbReference>
<comment type="similarity">
    <text evidence="1 2">Belongs to the peptidase M16 family.</text>
</comment>
<comment type="caution">
    <text evidence="5">The sequence shown here is derived from an EMBL/GenBank/DDBJ whole genome shotgun (WGS) entry which is preliminary data.</text>
</comment>
<dbReference type="InterPro" id="IPR011249">
    <property type="entry name" value="Metalloenz_LuxS/M16"/>
</dbReference>
<dbReference type="Proteomes" id="UP000176996">
    <property type="component" value="Unassembled WGS sequence"/>
</dbReference>
<dbReference type="PANTHER" id="PTHR11851:SF49">
    <property type="entry name" value="MITOCHONDRIAL-PROCESSING PEPTIDASE SUBUNIT ALPHA"/>
    <property type="match status" value="1"/>
</dbReference>
<evidence type="ECO:0000256" key="1">
    <source>
        <dbReference type="ARBA" id="ARBA00007261"/>
    </source>
</evidence>
<organism evidence="5 6">
    <name type="scientific">Candidatus Jorgensenbacteria bacterium RIFCSPLOWO2_01_FULL_45_25b</name>
    <dbReference type="NCBI Taxonomy" id="1798471"/>
    <lineage>
        <taxon>Bacteria</taxon>
        <taxon>Candidatus Joergenseniibacteriota</taxon>
    </lineage>
</organism>
<evidence type="ECO:0000256" key="2">
    <source>
        <dbReference type="RuleBase" id="RU004447"/>
    </source>
</evidence>
<name>A0A1F6BSG4_9BACT</name>
<evidence type="ECO:0000313" key="5">
    <source>
        <dbReference type="EMBL" id="OGG39773.1"/>
    </source>
</evidence>
<accession>A0A1F6BSG4</accession>
<evidence type="ECO:0000313" key="6">
    <source>
        <dbReference type="Proteomes" id="UP000176996"/>
    </source>
</evidence>
<evidence type="ECO:0008006" key="7">
    <source>
        <dbReference type="Google" id="ProtNLM"/>
    </source>
</evidence>
<dbReference type="STRING" id="1798471.A3A21_02360"/>
<dbReference type="InterPro" id="IPR011765">
    <property type="entry name" value="Pept_M16_N"/>
</dbReference>
<dbReference type="GO" id="GO:0004222">
    <property type="term" value="F:metalloendopeptidase activity"/>
    <property type="evidence" value="ECO:0007669"/>
    <property type="project" value="InterPro"/>
</dbReference>
<proteinExistence type="inferred from homology"/>
<dbReference type="PROSITE" id="PS00143">
    <property type="entry name" value="INSULINASE"/>
    <property type="match status" value="1"/>
</dbReference>
<sequence length="423" mass="47674">MRQFTFHTLPNGLRVLFVPRKESFTTTVMVSVTVGSKHETKEINGISHFLEHMCFKGTEKRPTSMHIASELDGLGAQYNAFTSQESTSYYAKVKNEFLPQALDVISDIYLHPVFSPAEIEKEKGVIVEEINMYEDMPSRRVQELFMELVYGDQPAGWGIAGRKDVVRGLQQKDFIDYRSKHYIPASTVVAVSGGFDSKLALKEIHRHFGALAKKRQVSRAKVREKQLQPKELISFKDSDQTHLVLGFRAFSFFDRRKYALKVLADILGGGMSSRLFHKIREELGAAYYVRASDDLYSDHGIFEMSSGAQHAKVTEVISAMLQECGRLTKELVSPSELRKVKDHLVGSMFLSLETSEDIAYFYAGQEIAGLPLSNPSEVGRRISLVTAEDVRAVARALFRDARLNLAMIAPFKNKSFKDILSVK</sequence>
<dbReference type="Pfam" id="PF05193">
    <property type="entry name" value="Peptidase_M16_C"/>
    <property type="match status" value="1"/>
</dbReference>
<feature type="domain" description="Peptidase M16 C-terminal" evidence="4">
    <location>
        <begin position="170"/>
        <end position="342"/>
    </location>
</feature>
<evidence type="ECO:0000259" key="3">
    <source>
        <dbReference type="Pfam" id="PF00675"/>
    </source>
</evidence>
<dbReference type="SUPFAM" id="SSF63411">
    <property type="entry name" value="LuxS/MPP-like metallohydrolase"/>
    <property type="match status" value="2"/>
</dbReference>
<dbReference type="InterPro" id="IPR001431">
    <property type="entry name" value="Pept_M16_Zn_BS"/>
</dbReference>
<dbReference type="EMBL" id="MFKK01000035">
    <property type="protein sequence ID" value="OGG39773.1"/>
    <property type="molecule type" value="Genomic_DNA"/>
</dbReference>
<reference evidence="5 6" key="1">
    <citation type="journal article" date="2016" name="Nat. Commun.">
        <title>Thousands of microbial genomes shed light on interconnected biogeochemical processes in an aquifer system.</title>
        <authorList>
            <person name="Anantharaman K."/>
            <person name="Brown C.T."/>
            <person name="Hug L.A."/>
            <person name="Sharon I."/>
            <person name="Castelle C.J."/>
            <person name="Probst A.J."/>
            <person name="Thomas B.C."/>
            <person name="Singh A."/>
            <person name="Wilkins M.J."/>
            <person name="Karaoz U."/>
            <person name="Brodie E.L."/>
            <person name="Williams K.H."/>
            <person name="Hubbard S.S."/>
            <person name="Banfield J.F."/>
        </authorList>
    </citation>
    <scope>NUCLEOTIDE SEQUENCE [LARGE SCALE GENOMIC DNA]</scope>
</reference>
<dbReference type="InterPro" id="IPR050361">
    <property type="entry name" value="MPP/UQCRC_Complex"/>
</dbReference>